<gene>
    <name evidence="1" type="ORF">NK662_20410</name>
</gene>
<dbReference type="RefSeq" id="WP_254760809.1">
    <property type="nucleotide sequence ID" value="NZ_JANCLT010000015.1"/>
</dbReference>
<dbReference type="EMBL" id="JANCLT010000015">
    <property type="protein sequence ID" value="MCP8970886.1"/>
    <property type="molecule type" value="Genomic_DNA"/>
</dbReference>
<keyword evidence="2" id="KW-1185">Reference proteome</keyword>
<reference evidence="1" key="1">
    <citation type="submission" date="2022-07" db="EMBL/GenBank/DDBJ databases">
        <authorList>
            <person name="Li W.-J."/>
            <person name="Deng Q.-Q."/>
        </authorList>
    </citation>
    <scope>NUCLEOTIDE SEQUENCE</scope>
    <source>
        <strain evidence="1">SYSU M60031</strain>
    </source>
</reference>
<dbReference type="Proteomes" id="UP001156102">
    <property type="component" value="Unassembled WGS sequence"/>
</dbReference>
<name>A0AA42BS08_9BACI</name>
<accession>A0AA42BS08</accession>
<dbReference type="AlphaFoldDB" id="A0AA42BS08"/>
<comment type="caution">
    <text evidence="1">The sequence shown here is derived from an EMBL/GenBank/DDBJ whole genome shotgun (WGS) entry which is preliminary data.</text>
</comment>
<evidence type="ECO:0000313" key="1">
    <source>
        <dbReference type="EMBL" id="MCP8970886.1"/>
    </source>
</evidence>
<dbReference type="PANTHER" id="PTHR39961:SF1">
    <property type="entry name" value="DUF458 DOMAIN-CONTAINING PROTEIN"/>
    <property type="match status" value="1"/>
</dbReference>
<protein>
    <submittedName>
        <fullName evidence="1">Ribonuclease H-like YkuK family protein</fullName>
    </submittedName>
</protein>
<dbReference type="PANTHER" id="PTHR39961">
    <property type="entry name" value="HYPOTHETICAL CYTOSOLIC PROTEIN"/>
    <property type="match status" value="1"/>
</dbReference>
<dbReference type="Pfam" id="PF04308">
    <property type="entry name" value="RNaseH_like"/>
    <property type="match status" value="1"/>
</dbReference>
<evidence type="ECO:0000313" key="2">
    <source>
        <dbReference type="Proteomes" id="UP001156102"/>
    </source>
</evidence>
<dbReference type="InterPro" id="IPR007405">
    <property type="entry name" value="Phage_KVP40_Orf299"/>
</dbReference>
<sequence>MEAYCFYNLSERRMMFQDVFRKICEFMRADPRNVYRLSIGTDSQVHQAETRFVTAVHLHRVGKGAWGCLRQQTIHRPLNSLREKIMLETYYSQEVAYLFTAEHMGDMLEIVYPYRDEGASLLMEIHLDIGRSGLTKDFIQEMTARIHAMGLTARIKPEAYAAFSYANRYTK</sequence>
<organism evidence="1 2">
    <name type="scientific">Ectobacillus ponti</name>
    <dbReference type="NCBI Taxonomy" id="2961894"/>
    <lineage>
        <taxon>Bacteria</taxon>
        <taxon>Bacillati</taxon>
        <taxon>Bacillota</taxon>
        <taxon>Bacilli</taxon>
        <taxon>Bacillales</taxon>
        <taxon>Bacillaceae</taxon>
        <taxon>Ectobacillus</taxon>
    </lineage>
</organism>
<proteinExistence type="predicted"/>